<dbReference type="Proteomes" id="UP000580051">
    <property type="component" value="Unassembled WGS sequence"/>
</dbReference>
<gene>
    <name evidence="1" type="ORF">HKBW3S06_01327</name>
</gene>
<evidence type="ECO:0000313" key="1">
    <source>
        <dbReference type="EMBL" id="GFP22100.1"/>
    </source>
</evidence>
<dbReference type="AlphaFoldDB" id="A0A6V8NRU5"/>
<feature type="non-terminal residue" evidence="1">
    <location>
        <position position="97"/>
    </location>
</feature>
<proteinExistence type="predicted"/>
<organism evidence="1 2">
    <name type="scientific">Candidatus Hakubella thermalkaliphila</name>
    <dbReference type="NCBI Taxonomy" id="2754717"/>
    <lineage>
        <taxon>Bacteria</taxon>
        <taxon>Bacillati</taxon>
        <taxon>Actinomycetota</taxon>
        <taxon>Actinomycetota incertae sedis</taxon>
        <taxon>Candidatus Hakubellales</taxon>
        <taxon>Candidatus Hakubellaceae</taxon>
        <taxon>Candidatus Hakubella</taxon>
    </lineage>
</organism>
<accession>A0A6V8NRU5</accession>
<evidence type="ECO:0000313" key="2">
    <source>
        <dbReference type="Proteomes" id="UP000580051"/>
    </source>
</evidence>
<dbReference type="RefSeq" id="WP_176227150.1">
    <property type="nucleotide sequence ID" value="NZ_BLRV01000211.1"/>
</dbReference>
<sequence length="97" mass="11230">MEARDFKEELLELLEASRFGSKEYTPYQIFIKALYELQKEDIEDILSGEKAREDLPKSKVNLAEFQEDAVKRAFSRLRKYRGVLVADSVGLGKTWIA</sequence>
<evidence type="ECO:0008006" key="3">
    <source>
        <dbReference type="Google" id="ProtNLM"/>
    </source>
</evidence>
<name>A0A6V8NRU5_9ACTN</name>
<protein>
    <recommendedName>
        <fullName evidence="3">Helicase</fullName>
    </recommendedName>
</protein>
<comment type="caution">
    <text evidence="1">The sequence shown here is derived from an EMBL/GenBank/DDBJ whole genome shotgun (WGS) entry which is preliminary data.</text>
</comment>
<dbReference type="SUPFAM" id="SSF52540">
    <property type="entry name" value="P-loop containing nucleoside triphosphate hydrolases"/>
    <property type="match status" value="1"/>
</dbReference>
<dbReference type="EMBL" id="BLRV01000211">
    <property type="protein sequence ID" value="GFP22100.1"/>
    <property type="molecule type" value="Genomic_DNA"/>
</dbReference>
<dbReference type="InterPro" id="IPR027417">
    <property type="entry name" value="P-loop_NTPase"/>
</dbReference>
<reference evidence="1 2" key="1">
    <citation type="journal article" date="2020" name="Front. Microbiol.">
        <title>Single-cell genomics of novel Actinobacteria with the Wood-Ljungdahl pathway discovered in a serpentinizing system.</title>
        <authorList>
            <person name="Merino N."/>
            <person name="Kawai M."/>
            <person name="Boyd E.S."/>
            <person name="Colman D.R."/>
            <person name="McGlynn S.E."/>
            <person name="Nealson K.H."/>
            <person name="Kurokawa K."/>
            <person name="Hongoh Y."/>
        </authorList>
    </citation>
    <scope>NUCLEOTIDE SEQUENCE [LARGE SCALE GENOMIC DNA]</scope>
    <source>
        <strain evidence="1 2">S06</strain>
    </source>
</reference>